<evidence type="ECO:0000256" key="1">
    <source>
        <dbReference type="ARBA" id="ARBA00022741"/>
    </source>
</evidence>
<protein>
    <submittedName>
        <fullName evidence="7">Cell division protein FtsK</fullName>
    </submittedName>
</protein>
<evidence type="ECO:0000313" key="7">
    <source>
        <dbReference type="EMBL" id="TGO06138.1"/>
    </source>
</evidence>
<organism evidence="7 8">
    <name type="scientific">Serinibacter arcticus</name>
    <dbReference type="NCBI Taxonomy" id="1655435"/>
    <lineage>
        <taxon>Bacteria</taxon>
        <taxon>Bacillati</taxon>
        <taxon>Actinomycetota</taxon>
        <taxon>Actinomycetes</taxon>
        <taxon>Micrococcales</taxon>
        <taxon>Beutenbergiaceae</taxon>
        <taxon>Serinibacter</taxon>
    </lineage>
</organism>
<dbReference type="EMBL" id="RHPJ01000001">
    <property type="protein sequence ID" value="TGO06138.1"/>
    <property type="molecule type" value="Genomic_DNA"/>
</dbReference>
<name>A0A4Z1E5I1_9MICO</name>
<evidence type="ECO:0000256" key="5">
    <source>
        <dbReference type="SAM" id="Phobius"/>
    </source>
</evidence>
<keyword evidence="8" id="KW-1185">Reference proteome</keyword>
<dbReference type="InterPro" id="IPR027417">
    <property type="entry name" value="P-loop_NTPase"/>
</dbReference>
<evidence type="ECO:0000256" key="3">
    <source>
        <dbReference type="PROSITE-ProRule" id="PRU00289"/>
    </source>
</evidence>
<dbReference type="Gene3D" id="2.60.200.20">
    <property type="match status" value="1"/>
</dbReference>
<dbReference type="Proteomes" id="UP000297318">
    <property type="component" value="Unassembled WGS sequence"/>
</dbReference>
<dbReference type="GO" id="GO:0051301">
    <property type="term" value="P:cell division"/>
    <property type="evidence" value="ECO:0007669"/>
    <property type="project" value="UniProtKB-KW"/>
</dbReference>
<dbReference type="InterPro" id="IPR002543">
    <property type="entry name" value="FtsK_dom"/>
</dbReference>
<dbReference type="Pfam" id="PF01580">
    <property type="entry name" value="FtsK_SpoIIIE"/>
    <property type="match status" value="1"/>
</dbReference>
<keyword evidence="5" id="KW-0472">Membrane</keyword>
<dbReference type="PANTHER" id="PTHR22683:SF1">
    <property type="entry name" value="TYPE VII SECRETION SYSTEM PROTEIN ESSC"/>
    <property type="match status" value="1"/>
</dbReference>
<dbReference type="SUPFAM" id="SSF49879">
    <property type="entry name" value="SMAD/FHA domain"/>
    <property type="match status" value="1"/>
</dbReference>
<reference evidence="7 8" key="1">
    <citation type="submission" date="2018-11" db="EMBL/GenBank/DDBJ databases">
        <title>Complete genome sequencing of the Actinobacteria Serinibacter sp. K3-2.</title>
        <authorList>
            <person name="Rakitin A.L."/>
            <person name="Beletsky A.V."/>
            <person name="Mardanov A.V."/>
            <person name="Ravin N.V."/>
            <person name="Gromova A.S."/>
            <person name="Filippova S.N."/>
            <person name="Gal'Chenko V.F."/>
        </authorList>
    </citation>
    <scope>NUCLEOTIDE SEQUENCE [LARGE SCALE GENOMIC DNA]</scope>
    <source>
        <strain evidence="7 8">K3-2</strain>
    </source>
</reference>
<dbReference type="SMART" id="SM00382">
    <property type="entry name" value="AAA"/>
    <property type="match status" value="3"/>
</dbReference>
<feature type="compositionally biased region" description="Low complexity" evidence="4">
    <location>
        <begin position="277"/>
        <end position="297"/>
    </location>
</feature>
<dbReference type="PROSITE" id="PS50901">
    <property type="entry name" value="FTSK"/>
    <property type="match status" value="1"/>
</dbReference>
<evidence type="ECO:0000259" key="6">
    <source>
        <dbReference type="PROSITE" id="PS50901"/>
    </source>
</evidence>
<comment type="caution">
    <text evidence="7">The sequence shown here is derived from an EMBL/GenBank/DDBJ whole genome shotgun (WGS) entry which is preliminary data.</text>
</comment>
<feature type="transmembrane region" description="Helical" evidence="5">
    <location>
        <begin position="248"/>
        <end position="269"/>
    </location>
</feature>
<dbReference type="RefSeq" id="WP_135848389.1">
    <property type="nucleotide sequence ID" value="NZ_RHPJ01000001.1"/>
</dbReference>
<accession>A0A4Z1E5I1</accession>
<keyword evidence="1 3" id="KW-0547">Nucleotide-binding</keyword>
<dbReference type="InterPro" id="IPR050206">
    <property type="entry name" value="FtsK/SpoIIIE/SftA"/>
</dbReference>
<dbReference type="GO" id="GO:0005524">
    <property type="term" value="F:ATP binding"/>
    <property type="evidence" value="ECO:0007669"/>
    <property type="project" value="UniProtKB-UniRule"/>
</dbReference>
<dbReference type="InterPro" id="IPR008984">
    <property type="entry name" value="SMAD_FHA_dom_sf"/>
</dbReference>
<dbReference type="InterPro" id="IPR003593">
    <property type="entry name" value="AAA+_ATPase"/>
</dbReference>
<feature type="transmembrane region" description="Helical" evidence="5">
    <location>
        <begin position="224"/>
        <end position="242"/>
    </location>
</feature>
<feature type="region of interest" description="Disordered" evidence="4">
    <location>
        <begin position="190"/>
        <end position="216"/>
    </location>
</feature>
<keyword evidence="7" id="KW-0131">Cell cycle</keyword>
<dbReference type="OrthoDB" id="9807790at2"/>
<sequence>MDTTGAGEDAGGAGGVQGSDVLGGAVLGGRVLDGQAAHRSDAAAVLVTWRECWAAPLHLAVTHGPDAGWLLPLDRTVTVGRRGSELEIADPALDHRHLTLRPDADGVVHVRDERTVNGTVLLRPARRPGGRRRRQRRLARALRRGDGSALAVAAAIDRASGPGARVTHRWRTVAVGDELVAGSSRFEVRAGPAHGGRGTAGVRESGDGGLRYGENRRGGGRHRLTMVLTLLPAVAVLGLMVGGGASPALRWVMLGGIGVSVVVTLVVGARNRRVPARSRPGSGPPGEARPPGGTDPAALALGAAGLGRVDERWPSAAAGAGGVGGVGGLRGFSALGATATATVSAVIDLDAGTVLSSGGAVLGPADPDGPVASAHRLTVPPAGLAVSGDGADGVARWLRAQLDVAGHDGVPVLAAPTSAGVPPGPWTRIDAAGRCGVAPLWRRTLLAALSPTALPSELTALLGRPTTHGIASAWAGSGTWTDTLAVPLGLDPTGRPRLVDLVADGPHALVAGTTGSGKSELLAAWAIAMAVRHPPRRLQLLLVDYKGGATFAAAADLPHTVGLLTDLDSAASDRALTALRAELRRREHLVAAAGARGIEELTEPPARLVVVVDELRALVEDSPDRLGDLVRLATQGRSLGVHLVLATQRPSGVVNAQLRANVNLRLSLRVLDPGDSTDVIGVPDACQLPLAPGGAYVQSGAAPVRLQVAWLPGPAAQELVAVVRGAADRSRRARREDLLRVHRPWLPDLPAVVGRRALGALARGSALDEGGPAGPERTALLLVDEPDRQRRSLWSWDGGVVLVSGEPRSGRTTALQTLAAVEAAAGRGCHVVSREGWSPGREPGTAVGTTVPTTDPRRLQRLLSLLAHGADPGSSLVVDDVEQVVEAIDGASGPGAGQELLTALLRSGHVSRVALATTAPHRWASFAAHHVALRVRDVGAAGLVGVPRALVRAGAPPGRGVLLGGEESREVQVVLDDDPSDLARSTVTGQHAAPRGLVLAPLPTLVRLADLVVPSLAGAPPPSRTRTEPWRPVLGVGGDDAGVVAADLVPGRPWLVCGPASSGRTEALRVIAAQCEDPVVLVSPESPLDAAAPPVHAVILVDDAELLDPATADALAGLAVTHRAVVATSATATQTVYRGIVASVAQARTVLALGGTLPAHCAHARAARDSRGGVGRAVLVTGTGVVPIQMAHR</sequence>
<feature type="domain" description="FtsK" evidence="6">
    <location>
        <begin position="494"/>
        <end position="677"/>
    </location>
</feature>
<evidence type="ECO:0000256" key="4">
    <source>
        <dbReference type="SAM" id="MobiDB-lite"/>
    </source>
</evidence>
<feature type="region of interest" description="Disordered" evidence="4">
    <location>
        <begin position="274"/>
        <end position="297"/>
    </location>
</feature>
<feature type="binding site" evidence="3">
    <location>
        <begin position="512"/>
        <end position="519"/>
    </location>
    <ligand>
        <name>ATP</name>
        <dbReference type="ChEBI" id="CHEBI:30616"/>
    </ligand>
</feature>
<dbReference type="SUPFAM" id="SSF52540">
    <property type="entry name" value="P-loop containing nucleoside triphosphate hydrolases"/>
    <property type="match status" value="2"/>
</dbReference>
<dbReference type="PANTHER" id="PTHR22683">
    <property type="entry name" value="SPORULATION PROTEIN RELATED"/>
    <property type="match status" value="1"/>
</dbReference>
<proteinExistence type="predicted"/>
<keyword evidence="5" id="KW-1133">Transmembrane helix</keyword>
<evidence type="ECO:0000256" key="2">
    <source>
        <dbReference type="ARBA" id="ARBA00022840"/>
    </source>
</evidence>
<keyword evidence="2 3" id="KW-0067">ATP-binding</keyword>
<dbReference type="AlphaFoldDB" id="A0A4Z1E5I1"/>
<dbReference type="CDD" id="cd00060">
    <property type="entry name" value="FHA"/>
    <property type="match status" value="1"/>
</dbReference>
<dbReference type="Gene3D" id="3.40.50.300">
    <property type="entry name" value="P-loop containing nucleotide triphosphate hydrolases"/>
    <property type="match status" value="2"/>
</dbReference>
<dbReference type="GO" id="GO:0003677">
    <property type="term" value="F:DNA binding"/>
    <property type="evidence" value="ECO:0007669"/>
    <property type="project" value="InterPro"/>
</dbReference>
<keyword evidence="7" id="KW-0132">Cell division</keyword>
<evidence type="ECO:0000313" key="8">
    <source>
        <dbReference type="Proteomes" id="UP000297318"/>
    </source>
</evidence>
<dbReference type="CDD" id="cd01127">
    <property type="entry name" value="TrwB_TraG_TraD_VirD4"/>
    <property type="match status" value="1"/>
</dbReference>
<keyword evidence="5" id="KW-0812">Transmembrane</keyword>
<gene>
    <name evidence="7" type="ORF">SERN_0330</name>
</gene>